<dbReference type="InterPro" id="IPR013762">
    <property type="entry name" value="Integrase-like_cat_sf"/>
</dbReference>
<protein>
    <submittedName>
        <fullName evidence="3">Integrase</fullName>
    </submittedName>
</protein>
<evidence type="ECO:0000313" key="3">
    <source>
        <dbReference type="EMBL" id="MDR7323278.1"/>
    </source>
</evidence>
<sequence length="139" mass="15874">MGLPDELIALLKKHREEQDREREQAAQLWQDGGWLFATPAGGPLNPRTDYDEWKRLLKLAGLRDGRLHDARHTAATVLLLLGVPERAVMGIMGWSNSSMAARYQHITAEIDRDIAKRVGGLIWEPKQRQKSKKSKKQQR</sequence>
<proteinExistence type="predicted"/>
<dbReference type="InterPro" id="IPR011010">
    <property type="entry name" value="DNA_brk_join_enz"/>
</dbReference>
<dbReference type="GO" id="GO:0006310">
    <property type="term" value="P:DNA recombination"/>
    <property type="evidence" value="ECO:0007669"/>
    <property type="project" value="UniProtKB-KW"/>
</dbReference>
<reference evidence="3 4" key="1">
    <citation type="submission" date="2023-07" db="EMBL/GenBank/DDBJ databases">
        <title>Sequencing the genomes of 1000 actinobacteria strains.</title>
        <authorList>
            <person name="Klenk H.-P."/>
        </authorList>
    </citation>
    <scope>NUCLEOTIDE SEQUENCE [LARGE SCALE GENOMIC DNA]</scope>
    <source>
        <strain evidence="3 4">DSM 44711</strain>
    </source>
</reference>
<organism evidence="3 4">
    <name type="scientific">Catenuloplanes niger</name>
    <dbReference type="NCBI Taxonomy" id="587534"/>
    <lineage>
        <taxon>Bacteria</taxon>
        <taxon>Bacillati</taxon>
        <taxon>Actinomycetota</taxon>
        <taxon>Actinomycetes</taxon>
        <taxon>Micromonosporales</taxon>
        <taxon>Micromonosporaceae</taxon>
        <taxon>Catenuloplanes</taxon>
    </lineage>
</organism>
<keyword evidence="4" id="KW-1185">Reference proteome</keyword>
<dbReference type="RefSeq" id="WP_374727862.1">
    <property type="nucleotide sequence ID" value="NZ_JAVDYC010000001.1"/>
</dbReference>
<dbReference type="PROSITE" id="PS51898">
    <property type="entry name" value="TYR_RECOMBINASE"/>
    <property type="match status" value="1"/>
</dbReference>
<dbReference type="Pfam" id="PF00589">
    <property type="entry name" value="Phage_integrase"/>
    <property type="match status" value="1"/>
</dbReference>
<evidence type="ECO:0000256" key="1">
    <source>
        <dbReference type="ARBA" id="ARBA00023172"/>
    </source>
</evidence>
<evidence type="ECO:0000259" key="2">
    <source>
        <dbReference type="PROSITE" id="PS51898"/>
    </source>
</evidence>
<evidence type="ECO:0000313" key="4">
    <source>
        <dbReference type="Proteomes" id="UP001183629"/>
    </source>
</evidence>
<dbReference type="GO" id="GO:0015074">
    <property type="term" value="P:DNA integration"/>
    <property type="evidence" value="ECO:0007669"/>
    <property type="project" value="InterPro"/>
</dbReference>
<dbReference type="EMBL" id="JAVDYC010000001">
    <property type="protein sequence ID" value="MDR7323278.1"/>
    <property type="molecule type" value="Genomic_DNA"/>
</dbReference>
<dbReference type="Gene3D" id="1.10.443.10">
    <property type="entry name" value="Intergrase catalytic core"/>
    <property type="match status" value="1"/>
</dbReference>
<dbReference type="AlphaFoldDB" id="A0AAE4CUD2"/>
<dbReference type="InterPro" id="IPR002104">
    <property type="entry name" value="Integrase_catalytic"/>
</dbReference>
<dbReference type="SUPFAM" id="SSF56349">
    <property type="entry name" value="DNA breaking-rejoining enzymes"/>
    <property type="match status" value="1"/>
</dbReference>
<keyword evidence="1" id="KW-0233">DNA recombination</keyword>
<feature type="domain" description="Tyr recombinase" evidence="2">
    <location>
        <begin position="1"/>
        <end position="116"/>
    </location>
</feature>
<name>A0AAE4CUD2_9ACTN</name>
<accession>A0AAE4CUD2</accession>
<dbReference type="GO" id="GO:0003677">
    <property type="term" value="F:DNA binding"/>
    <property type="evidence" value="ECO:0007669"/>
    <property type="project" value="InterPro"/>
</dbReference>
<comment type="caution">
    <text evidence="3">The sequence shown here is derived from an EMBL/GenBank/DDBJ whole genome shotgun (WGS) entry which is preliminary data.</text>
</comment>
<gene>
    <name evidence="3" type="ORF">J2S44_003528</name>
</gene>
<dbReference type="Proteomes" id="UP001183629">
    <property type="component" value="Unassembled WGS sequence"/>
</dbReference>